<dbReference type="WBParaSite" id="ALUE_0000427901-mRNA-1">
    <property type="protein sequence ID" value="ALUE_0000427901-mRNA-1"/>
    <property type="gene ID" value="ALUE_0000427901"/>
</dbReference>
<proteinExistence type="predicted"/>
<evidence type="ECO:0000313" key="1">
    <source>
        <dbReference type="Proteomes" id="UP000036681"/>
    </source>
</evidence>
<sequence length="192" mass="21270">MFSLSTYNTPSSQVMVNVQTHTVTHCAQTQTRLRTLKAVVNHREPRLSSRARMWCTYEVFASGVSGGLLSRSSGTGMKPAEVAFILSLMAFLVSAQFVNSNEKMADPDYTINFIARSLLNNFQRANRVIGPRRKPAHNVGNLANYQRLGKRLANTNNDNKSVMAGVSRKFSSEFVIGGDPCSELHLFAKAIR</sequence>
<dbReference type="Proteomes" id="UP000036681">
    <property type="component" value="Unplaced"/>
</dbReference>
<organism evidence="1 2">
    <name type="scientific">Ascaris lumbricoides</name>
    <name type="common">Giant roundworm</name>
    <dbReference type="NCBI Taxonomy" id="6252"/>
    <lineage>
        <taxon>Eukaryota</taxon>
        <taxon>Metazoa</taxon>
        <taxon>Ecdysozoa</taxon>
        <taxon>Nematoda</taxon>
        <taxon>Chromadorea</taxon>
        <taxon>Rhabditida</taxon>
        <taxon>Spirurina</taxon>
        <taxon>Ascaridomorpha</taxon>
        <taxon>Ascaridoidea</taxon>
        <taxon>Ascarididae</taxon>
        <taxon>Ascaris</taxon>
    </lineage>
</organism>
<dbReference type="AlphaFoldDB" id="A0A0M3HQC7"/>
<keyword evidence="1" id="KW-1185">Reference proteome</keyword>
<accession>A0A0M3HQC7</accession>
<name>A0A0M3HQC7_ASCLU</name>
<protein>
    <submittedName>
        <fullName evidence="2">Uncharacterized protein</fullName>
    </submittedName>
</protein>
<evidence type="ECO:0000313" key="2">
    <source>
        <dbReference type="WBParaSite" id="ALUE_0000427901-mRNA-1"/>
    </source>
</evidence>
<reference evidence="2" key="1">
    <citation type="submission" date="2017-02" db="UniProtKB">
        <authorList>
            <consortium name="WormBaseParasite"/>
        </authorList>
    </citation>
    <scope>IDENTIFICATION</scope>
</reference>